<dbReference type="SUPFAM" id="SSF51445">
    <property type="entry name" value="(Trans)glycosidases"/>
    <property type="match status" value="1"/>
</dbReference>
<dbReference type="GO" id="GO:0008843">
    <property type="term" value="F:endochitinase activity"/>
    <property type="evidence" value="ECO:0007669"/>
    <property type="project" value="UniProtKB-EC"/>
</dbReference>
<dbReference type="InterPro" id="IPR050314">
    <property type="entry name" value="Glycosyl_Hydrlase_18"/>
</dbReference>
<dbReference type="EC" id="3.2.1.14" evidence="1"/>
<organism evidence="3 4">
    <name type="scientific">Exophiala viscosa</name>
    <dbReference type="NCBI Taxonomy" id="2486360"/>
    <lineage>
        <taxon>Eukaryota</taxon>
        <taxon>Fungi</taxon>
        <taxon>Dikarya</taxon>
        <taxon>Ascomycota</taxon>
        <taxon>Pezizomycotina</taxon>
        <taxon>Eurotiomycetes</taxon>
        <taxon>Chaetothyriomycetidae</taxon>
        <taxon>Chaetothyriales</taxon>
        <taxon>Herpotrichiellaceae</taxon>
        <taxon>Exophiala</taxon>
    </lineage>
</organism>
<dbReference type="InterPro" id="IPR011583">
    <property type="entry name" value="Chitinase_II/V-like_cat"/>
</dbReference>
<gene>
    <name evidence="3" type="ORF">EDD36DRAFT_422302</name>
</gene>
<reference evidence="3" key="1">
    <citation type="journal article" date="2022" name="bioRxiv">
        <title>Deciphering the potential niche of two novel black yeast fungi from a biological soil crust based on their genomes, phenotypes, and melanin regulation.</title>
        <authorList>
            <consortium name="DOE Joint Genome Institute"/>
            <person name="Carr E.C."/>
            <person name="Barton Q."/>
            <person name="Grambo S."/>
            <person name="Sullivan M."/>
            <person name="Renfro C.M."/>
            <person name="Kuo A."/>
            <person name="Pangilinan J."/>
            <person name="Lipzen A."/>
            <person name="Keymanesh K."/>
            <person name="Savage E."/>
            <person name="Barry K."/>
            <person name="Grigoriev I.V."/>
            <person name="Riekhof W.R."/>
            <person name="Harris S.S."/>
        </authorList>
    </citation>
    <scope>NUCLEOTIDE SEQUENCE</scope>
    <source>
        <strain evidence="3">JF 03-4F</strain>
    </source>
</reference>
<dbReference type="Proteomes" id="UP001203852">
    <property type="component" value="Unassembled WGS sequence"/>
</dbReference>
<dbReference type="GO" id="GO:0005576">
    <property type="term" value="C:extracellular region"/>
    <property type="evidence" value="ECO:0007669"/>
    <property type="project" value="TreeGrafter"/>
</dbReference>
<evidence type="ECO:0000259" key="2">
    <source>
        <dbReference type="PROSITE" id="PS51910"/>
    </source>
</evidence>
<dbReference type="InterPro" id="IPR001223">
    <property type="entry name" value="Glyco_hydro18_cat"/>
</dbReference>
<proteinExistence type="predicted"/>
<dbReference type="PANTHER" id="PTHR11177:SF378">
    <property type="entry name" value="CHITINASE"/>
    <property type="match status" value="1"/>
</dbReference>
<keyword evidence="4" id="KW-1185">Reference proteome</keyword>
<evidence type="ECO:0000313" key="4">
    <source>
        <dbReference type="Proteomes" id="UP001203852"/>
    </source>
</evidence>
<dbReference type="Pfam" id="PF00704">
    <property type="entry name" value="Glyco_hydro_18"/>
    <property type="match status" value="1"/>
</dbReference>
<evidence type="ECO:0000256" key="1">
    <source>
        <dbReference type="ARBA" id="ARBA00012729"/>
    </source>
</evidence>
<dbReference type="Gene3D" id="3.20.20.80">
    <property type="entry name" value="Glycosidases"/>
    <property type="match status" value="1"/>
</dbReference>
<evidence type="ECO:0000313" key="3">
    <source>
        <dbReference type="EMBL" id="KAI1609344.1"/>
    </source>
</evidence>
<dbReference type="EMBL" id="MU404360">
    <property type="protein sequence ID" value="KAI1609344.1"/>
    <property type="molecule type" value="Genomic_DNA"/>
</dbReference>
<dbReference type="SMART" id="SM00636">
    <property type="entry name" value="Glyco_18"/>
    <property type="match status" value="1"/>
</dbReference>
<dbReference type="FunFam" id="3.20.20.80:FF:000159">
    <property type="entry name" value="Class V chitinase, putative"/>
    <property type="match status" value="1"/>
</dbReference>
<name>A0AAN6DMT9_9EURO</name>
<accession>A0AAN6DMT9</accession>
<dbReference type="PROSITE" id="PS51910">
    <property type="entry name" value="GH18_2"/>
    <property type="match status" value="1"/>
</dbReference>
<dbReference type="AlphaFoldDB" id="A0AAN6DMT9"/>
<feature type="domain" description="GH18" evidence="2">
    <location>
        <begin position="22"/>
        <end position="378"/>
    </location>
</feature>
<dbReference type="GO" id="GO:0006032">
    <property type="term" value="P:chitin catabolic process"/>
    <property type="evidence" value="ECO:0007669"/>
    <property type="project" value="TreeGrafter"/>
</dbReference>
<protein>
    <recommendedName>
        <fullName evidence="1">chitinase</fullName>
        <ecNumber evidence="1">3.2.1.14</ecNumber>
    </recommendedName>
</protein>
<sequence>MLVLERLVCIYAFSILLSGVNARYVMYLTGQHNHVPDLSLVKDITHVILAFMRSEVFNQEEPQEWPLFTTVNAVRAQFAPGTSIMIAIGGWGDTVGFPAAAADASARKRFARNVRTMVDATGADGVDIDWEYPGGNGEDYKIVPNAEKDWEVDAFPKLLAEIRSALGATKVISAAVPGLPRDMIAFTHGAVPKIDASLDFWNVMTYDLMNRRDNVTKHHAGISASLASVDAYLERGVPSGKVNIGLAFYVKWFRTGPTSECTEKLIGCPTLLLEDPDTGADLGRAGAFCWVDEVPSDLTASFAKAMDNGRYDFNGGGQYYYDSEEHIFWSWESTESVARKATALVRTRKIGGVFAWGLGEDSKDWSHLKTLTAAYQVLGSPSRSGHESLRKDEL</sequence>
<dbReference type="PANTHER" id="PTHR11177">
    <property type="entry name" value="CHITINASE"/>
    <property type="match status" value="1"/>
</dbReference>
<dbReference type="InterPro" id="IPR017853">
    <property type="entry name" value="GH"/>
</dbReference>
<comment type="caution">
    <text evidence="3">The sequence shown here is derived from an EMBL/GenBank/DDBJ whole genome shotgun (WGS) entry which is preliminary data.</text>
</comment>
<keyword evidence="3" id="KW-0378">Hydrolase</keyword>
<dbReference type="GO" id="GO:0005975">
    <property type="term" value="P:carbohydrate metabolic process"/>
    <property type="evidence" value="ECO:0007669"/>
    <property type="project" value="InterPro"/>
</dbReference>
<dbReference type="GO" id="GO:0008061">
    <property type="term" value="F:chitin binding"/>
    <property type="evidence" value="ECO:0007669"/>
    <property type="project" value="InterPro"/>
</dbReference>